<sequence>MLKQHLIFLVSACEYMHRGLELLMSDSPVRIIRISRPEEILAYPVSPADNRLVLVSLPSVLSAAVAGRVFLWRLSVLRSQGAIPGRLSCLLMGDRKRWDDPAGGYDWLPCRDVLSVRETLLRILEWPERLLRPVRLPLPLSPRQREILDGTLAKKTVSQIARELGVTDRAVFASRRTLMTKMGLRNRMELMGLADGGTIGVPSVCTITPKDLSVDFGVMDISSVRQGKINKKSRKLSVSCSSPENLYAAIRSSRGDELTNKEVLFPTSLSGVNIRVSAPDATQTADNNIVLLGNNETEGGVTLEFVPELDSSVQSPGVGEFQASGVIVIMRD</sequence>
<organism evidence="3">
    <name type="scientific">Salmonella enterica</name>
    <name type="common">Salmonella choleraesuis</name>
    <dbReference type="NCBI Taxonomy" id="28901"/>
    <lineage>
        <taxon>Bacteria</taxon>
        <taxon>Pseudomonadati</taxon>
        <taxon>Pseudomonadota</taxon>
        <taxon>Gammaproteobacteria</taxon>
        <taxon>Enterobacterales</taxon>
        <taxon>Enterobacteriaceae</taxon>
        <taxon>Salmonella</taxon>
    </lineage>
</organism>
<dbReference type="GO" id="GO:0007155">
    <property type="term" value="P:cell adhesion"/>
    <property type="evidence" value="ECO:0007669"/>
    <property type="project" value="InterPro"/>
</dbReference>
<dbReference type="EMBL" id="DAAXOU010000039">
    <property type="protein sequence ID" value="HAG1943823.1"/>
    <property type="molecule type" value="Genomic_DNA"/>
</dbReference>
<dbReference type="AlphaFoldDB" id="A0A759LLE7"/>
<evidence type="ECO:0000256" key="1">
    <source>
        <dbReference type="ARBA" id="ARBA00023125"/>
    </source>
</evidence>
<name>A0A759LLE7_SALER</name>
<feature type="domain" description="HTH luxR-type" evidence="2">
    <location>
        <begin position="133"/>
        <end position="198"/>
    </location>
</feature>
<keyword evidence="1" id="KW-0238">DNA-binding</keyword>
<comment type="caution">
    <text evidence="3">The sequence shown here is derived from an EMBL/GenBank/DDBJ whole genome shotgun (WGS) entry which is preliminary data.</text>
</comment>
<dbReference type="SUPFAM" id="SSF49401">
    <property type="entry name" value="Bacterial adhesins"/>
    <property type="match status" value="1"/>
</dbReference>
<dbReference type="Pfam" id="PF00196">
    <property type="entry name" value="GerE"/>
    <property type="match status" value="1"/>
</dbReference>
<evidence type="ECO:0000313" key="3">
    <source>
        <dbReference type="EMBL" id="HAG1943823.1"/>
    </source>
</evidence>
<dbReference type="SMART" id="SM00421">
    <property type="entry name" value="HTH_LUXR"/>
    <property type="match status" value="1"/>
</dbReference>
<reference evidence="3" key="1">
    <citation type="journal article" date="2018" name="Genome Biol.">
        <title>SKESA: strategic k-mer extension for scrupulous assemblies.</title>
        <authorList>
            <person name="Souvorov A."/>
            <person name="Agarwala R."/>
            <person name="Lipman D.J."/>
        </authorList>
    </citation>
    <scope>NUCLEOTIDE SEQUENCE</scope>
    <source>
        <strain evidence="3">MA.CK_00/00009888</strain>
    </source>
</reference>
<proteinExistence type="predicted"/>
<dbReference type="SUPFAM" id="SSF46894">
    <property type="entry name" value="C-terminal effector domain of the bipartite response regulators"/>
    <property type="match status" value="1"/>
</dbReference>
<dbReference type="InterPro" id="IPR016032">
    <property type="entry name" value="Sig_transdc_resp-reg_C-effctor"/>
</dbReference>
<gene>
    <name evidence="3" type="ORF">G8V98_004803</name>
</gene>
<dbReference type="InterPro" id="IPR008966">
    <property type="entry name" value="Adhesion_dom_sf"/>
</dbReference>
<dbReference type="Gene3D" id="1.10.10.10">
    <property type="entry name" value="Winged helix-like DNA-binding domain superfamily/Winged helix DNA-binding domain"/>
    <property type="match status" value="1"/>
</dbReference>
<dbReference type="InterPro" id="IPR036937">
    <property type="entry name" value="Adhesion_dom_fimbrial_sf"/>
</dbReference>
<protein>
    <submittedName>
        <fullName evidence="3">Helix-turn-helix transcriptional regulator</fullName>
    </submittedName>
</protein>
<dbReference type="InterPro" id="IPR000792">
    <property type="entry name" value="Tscrpt_reg_LuxR_C"/>
</dbReference>
<dbReference type="InterPro" id="IPR036388">
    <property type="entry name" value="WH-like_DNA-bd_sf"/>
</dbReference>
<accession>A0A759LLE7</accession>
<evidence type="ECO:0000259" key="2">
    <source>
        <dbReference type="PROSITE" id="PS50043"/>
    </source>
</evidence>
<dbReference type="GO" id="GO:0006355">
    <property type="term" value="P:regulation of DNA-templated transcription"/>
    <property type="evidence" value="ECO:0007669"/>
    <property type="project" value="InterPro"/>
</dbReference>
<dbReference type="GO" id="GO:0003677">
    <property type="term" value="F:DNA binding"/>
    <property type="evidence" value="ECO:0007669"/>
    <property type="project" value="UniProtKB-KW"/>
</dbReference>
<dbReference type="GO" id="GO:0009289">
    <property type="term" value="C:pilus"/>
    <property type="evidence" value="ECO:0007669"/>
    <property type="project" value="InterPro"/>
</dbReference>
<dbReference type="PROSITE" id="PS50043">
    <property type="entry name" value="HTH_LUXR_2"/>
    <property type="match status" value="1"/>
</dbReference>
<dbReference type="Gene3D" id="2.60.40.1090">
    <property type="entry name" value="Fimbrial-type adhesion domain"/>
    <property type="match status" value="1"/>
</dbReference>
<reference evidence="3" key="2">
    <citation type="submission" date="2020-02" db="EMBL/GenBank/DDBJ databases">
        <authorList>
            <consortium name="NCBI Pathogen Detection Project"/>
        </authorList>
    </citation>
    <scope>NUCLEOTIDE SEQUENCE</scope>
    <source>
        <strain evidence="3">MA.CK_00/00009888</strain>
    </source>
</reference>